<dbReference type="GO" id="GO:0008781">
    <property type="term" value="F:N-acylneuraminate cytidylyltransferase activity"/>
    <property type="evidence" value="ECO:0007669"/>
    <property type="project" value="TreeGrafter"/>
</dbReference>
<reference evidence="1 2" key="1">
    <citation type="journal article" date="2016" name="Nat. Commun.">
        <title>Thousands of microbial genomes shed light on interconnected biogeochemical processes in an aquifer system.</title>
        <authorList>
            <person name="Anantharaman K."/>
            <person name="Brown C.T."/>
            <person name="Hug L.A."/>
            <person name="Sharon I."/>
            <person name="Castelle C.J."/>
            <person name="Probst A.J."/>
            <person name="Thomas B.C."/>
            <person name="Singh A."/>
            <person name="Wilkins M.J."/>
            <person name="Karaoz U."/>
            <person name="Brodie E.L."/>
            <person name="Williams K.H."/>
            <person name="Hubbard S.S."/>
            <person name="Banfield J.F."/>
        </authorList>
    </citation>
    <scope>NUCLEOTIDE SEQUENCE [LARGE SCALE GENOMIC DNA]</scope>
</reference>
<accession>A0A1G1YIQ9</accession>
<evidence type="ECO:0000313" key="2">
    <source>
        <dbReference type="Proteomes" id="UP000177310"/>
    </source>
</evidence>
<evidence type="ECO:0008006" key="3">
    <source>
        <dbReference type="Google" id="ProtNLM"/>
    </source>
</evidence>
<dbReference type="Pfam" id="PF02348">
    <property type="entry name" value="CTP_transf_3"/>
    <property type="match status" value="1"/>
</dbReference>
<comment type="caution">
    <text evidence="1">The sequence shown here is derived from an EMBL/GenBank/DDBJ whole genome shotgun (WGS) entry which is preliminary data.</text>
</comment>
<sequence>MKTKTILAIIPARGGSKRLPDKNIWPFAGTPLIAHTIKLARRCSAVDRIIVDTDSPKIATIARRYGAEVPFLRPAQLATDKALMVDAILHSLDRLAAQQRYRPDFVMLLQPNAPLTIADDLNRCVAVTKTAGVESVATVAATQPLLFTIKPNGTLEMANRVRLTSTNAQQLPGGYLFTGSVFLIKTSVLRRVRRFFTPATRPVEIPRWRAIDIDTAEDLALAELVYRNRTALNQRIKQLTSNRK</sequence>
<evidence type="ECO:0000313" key="1">
    <source>
        <dbReference type="EMBL" id="OGY52179.1"/>
    </source>
</evidence>
<dbReference type="InterPro" id="IPR029044">
    <property type="entry name" value="Nucleotide-diphossugar_trans"/>
</dbReference>
<dbReference type="PANTHER" id="PTHR21485:SF6">
    <property type="entry name" value="N-ACYLNEURAMINATE CYTIDYLYLTRANSFERASE-RELATED"/>
    <property type="match status" value="1"/>
</dbReference>
<dbReference type="STRING" id="1797542.A3J59_03440"/>
<dbReference type="CDD" id="cd02513">
    <property type="entry name" value="CMP-NeuAc_Synthase"/>
    <property type="match status" value="1"/>
</dbReference>
<organism evidence="1 2">
    <name type="scientific">Candidatus Buchananbacteria bacterium RIFCSPHIGHO2_02_FULL_56_16</name>
    <dbReference type="NCBI Taxonomy" id="1797542"/>
    <lineage>
        <taxon>Bacteria</taxon>
        <taxon>Candidatus Buchananiibacteriota</taxon>
    </lineage>
</organism>
<proteinExistence type="predicted"/>
<gene>
    <name evidence="1" type="ORF">A3J59_03440</name>
</gene>
<dbReference type="Gene3D" id="3.90.550.10">
    <property type="entry name" value="Spore Coat Polysaccharide Biosynthesis Protein SpsA, Chain A"/>
    <property type="match status" value="1"/>
</dbReference>
<dbReference type="InterPro" id="IPR003329">
    <property type="entry name" value="Cytidylyl_trans"/>
</dbReference>
<dbReference type="AlphaFoldDB" id="A0A1G1YIQ9"/>
<dbReference type="PANTHER" id="PTHR21485">
    <property type="entry name" value="HAD SUPERFAMILY MEMBERS CMAS AND KDSC"/>
    <property type="match status" value="1"/>
</dbReference>
<dbReference type="SUPFAM" id="SSF53448">
    <property type="entry name" value="Nucleotide-diphospho-sugar transferases"/>
    <property type="match status" value="1"/>
</dbReference>
<protein>
    <recommendedName>
        <fullName evidence="3">Acylneuraminate cytidylyltransferase</fullName>
    </recommendedName>
</protein>
<dbReference type="Proteomes" id="UP000177310">
    <property type="component" value="Unassembled WGS sequence"/>
</dbReference>
<dbReference type="EMBL" id="MHIL01000008">
    <property type="protein sequence ID" value="OGY52179.1"/>
    <property type="molecule type" value="Genomic_DNA"/>
</dbReference>
<name>A0A1G1YIQ9_9BACT</name>
<dbReference type="InterPro" id="IPR050793">
    <property type="entry name" value="CMP-NeuNAc_synthase"/>
</dbReference>